<protein>
    <submittedName>
        <fullName evidence="1">Uncharacterized protein</fullName>
    </submittedName>
</protein>
<accession>A0ACB9S609</accession>
<evidence type="ECO:0000313" key="1">
    <source>
        <dbReference type="EMBL" id="KAI4386484.1"/>
    </source>
</evidence>
<organism evidence="1 2">
    <name type="scientific">Melastoma candidum</name>
    <dbReference type="NCBI Taxonomy" id="119954"/>
    <lineage>
        <taxon>Eukaryota</taxon>
        <taxon>Viridiplantae</taxon>
        <taxon>Streptophyta</taxon>
        <taxon>Embryophyta</taxon>
        <taxon>Tracheophyta</taxon>
        <taxon>Spermatophyta</taxon>
        <taxon>Magnoliopsida</taxon>
        <taxon>eudicotyledons</taxon>
        <taxon>Gunneridae</taxon>
        <taxon>Pentapetalae</taxon>
        <taxon>rosids</taxon>
        <taxon>malvids</taxon>
        <taxon>Myrtales</taxon>
        <taxon>Melastomataceae</taxon>
        <taxon>Melastomatoideae</taxon>
        <taxon>Melastomateae</taxon>
        <taxon>Melastoma</taxon>
    </lineage>
</organism>
<comment type="caution">
    <text evidence="1">The sequence shown here is derived from an EMBL/GenBank/DDBJ whole genome shotgun (WGS) entry which is preliminary data.</text>
</comment>
<dbReference type="Proteomes" id="UP001057402">
    <property type="component" value="Chromosome 2"/>
</dbReference>
<sequence length="98" mass="10235">MGEDVGLGGGDHGFLELLKLKGDAIQVGGPDPVAQSSELLVVVGDVGFIPHLGLAGSEPGLSSLHPEPMFWGCCFWVGLNIKRKKWEGGGHMGKNLKG</sequence>
<reference evidence="2" key="1">
    <citation type="journal article" date="2023" name="Front. Plant Sci.">
        <title>Chromosomal-level genome assembly of Melastoma candidum provides insights into trichome evolution.</title>
        <authorList>
            <person name="Zhong Y."/>
            <person name="Wu W."/>
            <person name="Sun C."/>
            <person name="Zou P."/>
            <person name="Liu Y."/>
            <person name="Dai S."/>
            <person name="Zhou R."/>
        </authorList>
    </citation>
    <scope>NUCLEOTIDE SEQUENCE [LARGE SCALE GENOMIC DNA]</scope>
</reference>
<gene>
    <name evidence="1" type="ORF">MLD38_004414</name>
</gene>
<dbReference type="EMBL" id="CM042881">
    <property type="protein sequence ID" value="KAI4386484.1"/>
    <property type="molecule type" value="Genomic_DNA"/>
</dbReference>
<proteinExistence type="predicted"/>
<evidence type="ECO:0000313" key="2">
    <source>
        <dbReference type="Proteomes" id="UP001057402"/>
    </source>
</evidence>
<keyword evidence="2" id="KW-1185">Reference proteome</keyword>
<name>A0ACB9S609_9MYRT</name>